<evidence type="ECO:0000313" key="4">
    <source>
        <dbReference type="Proteomes" id="UP000065473"/>
    </source>
</evidence>
<dbReference type="GeneID" id="14552004"/>
<evidence type="ECO:0000313" key="2">
    <source>
        <dbReference type="EMBL" id="ALU31049.1"/>
    </source>
</evidence>
<proteinExistence type="predicted"/>
<organism evidence="2 3">
    <name type="scientific">Sulfolobus acidocaldarius</name>
    <dbReference type="NCBI Taxonomy" id="2285"/>
    <lineage>
        <taxon>Archaea</taxon>
        <taxon>Thermoproteota</taxon>
        <taxon>Thermoprotei</taxon>
        <taxon>Sulfolobales</taxon>
        <taxon>Sulfolobaceae</taxon>
        <taxon>Sulfolobus</taxon>
    </lineage>
</organism>
<accession>A0A0U3GQP5</accession>
<dbReference type="Proteomes" id="UP000060043">
    <property type="component" value="Chromosome"/>
</dbReference>
<reference evidence="3 4" key="1">
    <citation type="submission" date="2015-12" db="EMBL/GenBank/DDBJ databases">
        <title>A stable core within a dynamic pangenome in Sulfolobus acidocaldarius.</title>
        <authorList>
            <person name="Anderson R."/>
            <person name="Kouris A."/>
            <person name="Seward C."/>
            <person name="Campbell K."/>
            <person name="Whitaker R."/>
        </authorList>
    </citation>
    <scope>NUCLEOTIDE SEQUENCE [LARGE SCALE GENOMIC DNA]</scope>
    <source>
        <strain evidence="1 4">GG12-C01-09</strain>
        <strain evidence="2 3">NG05B_CO5_07</strain>
    </source>
</reference>
<gene>
    <name evidence="1" type="ORF">ATY89_10520</name>
    <name evidence="2" type="ORF">ATZ20_02075</name>
</gene>
<dbReference type="RefSeq" id="WP_011278329.1">
    <property type="nucleotide sequence ID" value="NZ_BHWZ01000003.1"/>
</dbReference>
<name>A0A0U3GQP5_9CREN</name>
<dbReference type="Proteomes" id="UP000065473">
    <property type="component" value="Chromosome"/>
</dbReference>
<dbReference type="Gene3D" id="3.90.180.10">
    <property type="entry name" value="Medium-chain alcohol dehydrogenases, catalytic domain"/>
    <property type="match status" value="1"/>
</dbReference>
<evidence type="ECO:0000313" key="1">
    <source>
        <dbReference type="EMBL" id="ALU30331.1"/>
    </source>
</evidence>
<dbReference type="STRING" id="1435377.SUSAZ_07165"/>
<dbReference type="AlphaFoldDB" id="A0A0U3GQP5"/>
<dbReference type="OrthoDB" id="42836at2157"/>
<sequence length="293" mass="32587">MKAIVFDLGITRKDVVEKPINKDYLMVTPIKALISGLENAIYSGFLWVEPNRILGSSGIVKINNVGIDVDKSLEGKTAVVLPYSNRYGGIGTEIDGILAEKAVIPLDSIVTIPEDYSVKYVIYPYVSIGLQLRKIFKGYNVLIAGGGISSYISALALVGYANRVAVYNEDGYTNIRLYGVEEIKKGENYHWEALFITTMRAWIRVELGLLNDENKIVAIPRLLNSWPTAIPANLEIKFVKPAKMDGVLNYIDEEVSEKVFNQLVILSDDIISSLPTPRPGVIVDMEKEFKKKI</sequence>
<dbReference type="PaxDb" id="1435377-SUSAZ_07165"/>
<dbReference type="OMA" id="AWIRVEL"/>
<dbReference type="InterPro" id="IPR011032">
    <property type="entry name" value="GroES-like_sf"/>
</dbReference>
<evidence type="ECO:0000313" key="3">
    <source>
        <dbReference type="Proteomes" id="UP000060043"/>
    </source>
</evidence>
<dbReference type="SUPFAM" id="SSF50129">
    <property type="entry name" value="GroES-like"/>
    <property type="match status" value="1"/>
</dbReference>
<protein>
    <submittedName>
        <fullName evidence="2">Alcohol dehydrogenase</fullName>
    </submittedName>
</protein>
<dbReference type="EMBL" id="CP013695">
    <property type="protein sequence ID" value="ALU31049.1"/>
    <property type="molecule type" value="Genomic_DNA"/>
</dbReference>
<dbReference type="EMBL" id="CP013694">
    <property type="protein sequence ID" value="ALU30331.1"/>
    <property type="molecule type" value="Genomic_DNA"/>
</dbReference>